<keyword evidence="1" id="KW-0732">Signal</keyword>
<evidence type="ECO:0000256" key="1">
    <source>
        <dbReference type="SAM" id="SignalP"/>
    </source>
</evidence>
<name>A0ABY2DRF3_9ACTN</name>
<keyword evidence="3" id="KW-1185">Reference proteome</keyword>
<feature type="chain" id="PRO_5045856959" description="Secreted protein" evidence="1">
    <location>
        <begin position="29"/>
        <end position="190"/>
    </location>
</feature>
<feature type="signal peptide" evidence="1">
    <location>
        <begin position="1"/>
        <end position="28"/>
    </location>
</feature>
<accession>A0ABY2DRF3</accession>
<proteinExistence type="predicted"/>
<reference evidence="2 3" key="1">
    <citation type="submission" date="2019-02" db="EMBL/GenBank/DDBJ databases">
        <title>Draft genome sequences of novel Actinobacteria.</title>
        <authorList>
            <person name="Sahin N."/>
            <person name="Ay H."/>
            <person name="Saygin H."/>
        </authorList>
    </citation>
    <scope>NUCLEOTIDE SEQUENCE [LARGE SCALE GENOMIC DNA]</scope>
    <source>
        <strain evidence="2 3">JCM 30529</strain>
    </source>
</reference>
<dbReference type="Proteomes" id="UP000295626">
    <property type="component" value="Unassembled WGS sequence"/>
</dbReference>
<evidence type="ECO:0000313" key="2">
    <source>
        <dbReference type="EMBL" id="TDC02077.1"/>
    </source>
</evidence>
<evidence type="ECO:0000313" key="3">
    <source>
        <dbReference type="Proteomes" id="UP000295626"/>
    </source>
</evidence>
<dbReference type="EMBL" id="SMKE01000021">
    <property type="protein sequence ID" value="TDC02077.1"/>
    <property type="molecule type" value="Genomic_DNA"/>
</dbReference>
<comment type="caution">
    <text evidence="2">The sequence shown here is derived from an EMBL/GenBank/DDBJ whole genome shotgun (WGS) entry which is preliminary data.</text>
</comment>
<organism evidence="2 3">
    <name type="scientific">Micromonospora fluostatini</name>
    <dbReference type="NCBI Taxonomy" id="1629071"/>
    <lineage>
        <taxon>Bacteria</taxon>
        <taxon>Bacillati</taxon>
        <taxon>Actinomycetota</taxon>
        <taxon>Actinomycetes</taxon>
        <taxon>Micromonosporales</taxon>
        <taxon>Micromonosporaceae</taxon>
        <taxon>Micromonospora</taxon>
    </lineage>
</organism>
<sequence length="190" mass="20982">MSRFRKPLAALVATVTVAFGGLTVYGTAAATPAQPAPEVSHWPHQEALSEAAITVEGEARRRFPTIFGGVEVDVPRPPRGWVMVHRIPGPSAAEFEREMRKAARPFPVEFVDAVYTEQHIDFWATRIFRDQAWWGARGVELIGTAPELGQCVTVWLGDLRDGPAVIAHYPQVAICLREGEWPEPLTGSWS</sequence>
<evidence type="ECO:0008006" key="4">
    <source>
        <dbReference type="Google" id="ProtNLM"/>
    </source>
</evidence>
<gene>
    <name evidence="2" type="ORF">E1091_01580</name>
</gene>
<protein>
    <recommendedName>
        <fullName evidence="4">Secreted protein</fullName>
    </recommendedName>
</protein>